<gene>
    <name evidence="3" type="ORF">SAMN04488071_0088</name>
</gene>
<dbReference type="Pfam" id="PF13431">
    <property type="entry name" value="TPR_17"/>
    <property type="match status" value="1"/>
</dbReference>
<evidence type="ECO:0000313" key="3">
    <source>
        <dbReference type="EMBL" id="SDD23194.1"/>
    </source>
</evidence>
<keyword evidence="4" id="KW-1185">Reference proteome</keyword>
<dbReference type="PROSITE" id="PS50005">
    <property type="entry name" value="TPR"/>
    <property type="match status" value="1"/>
</dbReference>
<dbReference type="Gene3D" id="1.25.40.10">
    <property type="entry name" value="Tetratricopeptide repeat domain"/>
    <property type="match status" value="1"/>
</dbReference>
<feature type="chain" id="PRO_5010172225" evidence="2">
    <location>
        <begin position="24"/>
        <end position="164"/>
    </location>
</feature>
<protein>
    <submittedName>
        <fullName evidence="3">Tetratricopeptide repeat-containing protein</fullName>
    </submittedName>
</protein>
<reference evidence="3 4" key="1">
    <citation type="submission" date="2016-10" db="EMBL/GenBank/DDBJ databases">
        <authorList>
            <person name="de Groot N.N."/>
        </authorList>
    </citation>
    <scope>NUCLEOTIDE SEQUENCE [LARGE SCALE GENOMIC DNA]</scope>
    <source>
        <strain evidence="3 4">CGMCC 1.9109</strain>
    </source>
</reference>
<accession>A0A1G6T2W0</accession>
<dbReference type="STRING" id="637679.GCA_001550055_00800"/>
<evidence type="ECO:0000313" key="4">
    <source>
        <dbReference type="Proteomes" id="UP000183685"/>
    </source>
</evidence>
<feature type="signal peptide" evidence="2">
    <location>
        <begin position="1"/>
        <end position="23"/>
    </location>
</feature>
<dbReference type="RefSeq" id="WP_068309067.1">
    <property type="nucleotide sequence ID" value="NZ_FNAK01000001.1"/>
</dbReference>
<feature type="repeat" description="TPR" evidence="1">
    <location>
        <begin position="103"/>
        <end position="136"/>
    </location>
</feature>
<evidence type="ECO:0000256" key="1">
    <source>
        <dbReference type="PROSITE-ProRule" id="PRU00339"/>
    </source>
</evidence>
<keyword evidence="2" id="KW-0732">Signal</keyword>
<evidence type="ECO:0000256" key="2">
    <source>
        <dbReference type="SAM" id="SignalP"/>
    </source>
</evidence>
<dbReference type="InterPro" id="IPR019734">
    <property type="entry name" value="TPR_rpt"/>
</dbReference>
<keyword evidence="1" id="KW-0802">TPR repeat</keyword>
<name>A0A1G6T2W0_9PROT</name>
<dbReference type="AlphaFoldDB" id="A0A1G6T2W0"/>
<dbReference type="InterPro" id="IPR011990">
    <property type="entry name" value="TPR-like_helical_dom_sf"/>
</dbReference>
<organism evidence="3 4">
    <name type="scientific">Kordiimonas lacus</name>
    <dbReference type="NCBI Taxonomy" id="637679"/>
    <lineage>
        <taxon>Bacteria</taxon>
        <taxon>Pseudomonadati</taxon>
        <taxon>Pseudomonadota</taxon>
        <taxon>Alphaproteobacteria</taxon>
        <taxon>Kordiimonadales</taxon>
        <taxon>Kordiimonadaceae</taxon>
        <taxon>Kordiimonas</taxon>
    </lineage>
</organism>
<dbReference type="SMART" id="SM00028">
    <property type="entry name" value="TPR"/>
    <property type="match status" value="3"/>
</dbReference>
<dbReference type="Proteomes" id="UP000183685">
    <property type="component" value="Unassembled WGS sequence"/>
</dbReference>
<sequence length="164" mass="18735">MRTTFRYLMATVAALAISGMANAYTYNIVLKASDLLKKGREMIQVGNTEQAREIFTAALDRDLTDWQRARAHNGMCVALIMEEAWTDALDHCNTAIRIVPNNWRFYNNRGNIYLETGEIDMALEEYRRGLAMAPESYVIKRNIELADLRSKDSSAEHPQTMRPT</sequence>
<dbReference type="SUPFAM" id="SSF48452">
    <property type="entry name" value="TPR-like"/>
    <property type="match status" value="1"/>
</dbReference>
<proteinExistence type="predicted"/>
<dbReference type="EMBL" id="FNAK01000001">
    <property type="protein sequence ID" value="SDD23194.1"/>
    <property type="molecule type" value="Genomic_DNA"/>
</dbReference>